<evidence type="ECO:0000313" key="2">
    <source>
        <dbReference type="EMBL" id="POS70480.1"/>
    </source>
</evidence>
<dbReference type="InParanoid" id="A0A2P5HJP1"/>
<dbReference type="Proteomes" id="UP000094444">
    <property type="component" value="Unassembled WGS sequence"/>
</dbReference>
<feature type="compositionally biased region" description="Polar residues" evidence="1">
    <location>
        <begin position="28"/>
        <end position="40"/>
    </location>
</feature>
<sequence>MDMDDLAPLQHSDPPSPGDTERKARSNLLPQNVSEQTVHSLTFKPRVTSDANDRTVQRRQKLPKFFLVSRGFTRTVRRELYKNIHVSTETRLRSFLNTVRSHPRTAKLVKRLSLDLKLCGGNVSGPKNRSLCLDMYRALACTTNLKLLSLNLKECNCCFRNSDTEGMAIDGPKVGYDNFFEAVARKMREESTLPAKHRTFLPQLRRFHFTSTKMPYKHCAFFALPSLKHVESARNTGTWSMILDQSFGIGLLNPHIRRLVLKSSALIPAEARIITNAFPNSEVLTTVASPREANINHNEITPFDEDSDTLS</sequence>
<keyword evidence="3" id="KW-1185">Reference proteome</keyword>
<evidence type="ECO:0000256" key="1">
    <source>
        <dbReference type="SAM" id="MobiDB-lite"/>
    </source>
</evidence>
<dbReference type="AlphaFoldDB" id="A0A2P5HJP1"/>
<proteinExistence type="predicted"/>
<evidence type="ECO:0000313" key="3">
    <source>
        <dbReference type="Proteomes" id="UP000094444"/>
    </source>
</evidence>
<dbReference type="OrthoDB" id="5233727at2759"/>
<dbReference type="EMBL" id="MAVT02001616">
    <property type="protein sequence ID" value="POS70480.1"/>
    <property type="molecule type" value="Genomic_DNA"/>
</dbReference>
<name>A0A2P5HJP1_DIAHE</name>
<reference evidence="2" key="1">
    <citation type="submission" date="2017-09" db="EMBL/GenBank/DDBJ databases">
        <title>Polyketide synthases of a Diaporthe helianthi virulent isolate.</title>
        <authorList>
            <person name="Baroncelli R."/>
        </authorList>
    </citation>
    <scope>NUCLEOTIDE SEQUENCE [LARGE SCALE GENOMIC DNA]</scope>
    <source>
        <strain evidence="2">7/96</strain>
    </source>
</reference>
<protein>
    <submittedName>
        <fullName evidence="2">Uncharacterized protein</fullName>
    </submittedName>
</protein>
<gene>
    <name evidence="2" type="ORF">DHEL01_v211126</name>
</gene>
<accession>A0A2P5HJP1</accession>
<comment type="caution">
    <text evidence="2">The sequence shown here is derived from an EMBL/GenBank/DDBJ whole genome shotgun (WGS) entry which is preliminary data.</text>
</comment>
<organism evidence="2 3">
    <name type="scientific">Diaporthe helianthi</name>
    <dbReference type="NCBI Taxonomy" id="158607"/>
    <lineage>
        <taxon>Eukaryota</taxon>
        <taxon>Fungi</taxon>
        <taxon>Dikarya</taxon>
        <taxon>Ascomycota</taxon>
        <taxon>Pezizomycotina</taxon>
        <taxon>Sordariomycetes</taxon>
        <taxon>Sordariomycetidae</taxon>
        <taxon>Diaporthales</taxon>
        <taxon>Diaporthaceae</taxon>
        <taxon>Diaporthe</taxon>
    </lineage>
</organism>
<feature type="region of interest" description="Disordered" evidence="1">
    <location>
        <begin position="1"/>
        <end position="55"/>
    </location>
</feature>